<proteinExistence type="predicted"/>
<reference evidence="1 2" key="1">
    <citation type="submission" date="2019-02" db="EMBL/GenBank/DDBJ databases">
        <title>Draft genome sequence of Arthrospira platensis NIES-3787.</title>
        <authorList>
            <person name="Yamaguchi H."/>
            <person name="Suzuki S."/>
            <person name="Kawachi M."/>
        </authorList>
    </citation>
    <scope>NUCLEOTIDE SEQUENCE [LARGE SCALE GENOMIC DNA]</scope>
    <source>
        <strain evidence="1 2">NIES-3787</strain>
    </source>
</reference>
<evidence type="ECO:0000313" key="1">
    <source>
        <dbReference type="EMBL" id="GCL47963.1"/>
    </source>
</evidence>
<accession>A0A6H9FST9</accession>
<protein>
    <submittedName>
        <fullName evidence="1">Non-specific serine/threonine protein kinase</fullName>
    </submittedName>
</protein>
<dbReference type="Proteomes" id="UP000438874">
    <property type="component" value="Unassembled WGS sequence"/>
</dbReference>
<keyword evidence="1" id="KW-0418">Kinase</keyword>
<dbReference type="GO" id="GO:0004674">
    <property type="term" value="F:protein serine/threonine kinase activity"/>
    <property type="evidence" value="ECO:0007669"/>
    <property type="project" value="UniProtKB-KW"/>
</dbReference>
<dbReference type="AlphaFoldDB" id="A0A6H9FST9"/>
<evidence type="ECO:0000313" key="2">
    <source>
        <dbReference type="Proteomes" id="UP000438874"/>
    </source>
</evidence>
<organism evidence="1 2">
    <name type="scientific">Microcystis aeruginosa NIES-3787</name>
    <dbReference type="NCBI Taxonomy" id="2517782"/>
    <lineage>
        <taxon>Bacteria</taxon>
        <taxon>Bacillati</taxon>
        <taxon>Cyanobacteriota</taxon>
        <taxon>Cyanophyceae</taxon>
        <taxon>Oscillatoriophycideae</taxon>
        <taxon>Chroococcales</taxon>
        <taxon>Microcystaceae</taxon>
        <taxon>Microcystis</taxon>
    </lineage>
</organism>
<comment type="caution">
    <text evidence="1">The sequence shown here is derived from an EMBL/GenBank/DDBJ whole genome shotgun (WGS) entry which is preliminary data.</text>
</comment>
<name>A0A6H9FST9_MICAE</name>
<keyword evidence="1" id="KW-0808">Transferase</keyword>
<sequence>MKDIEQIRRQLIERYQQLSALDQVIVRLFSLIYEPIARSTFLDCLNETPYRDEKNRRFNAQTLKSHLDILLEAEVIIQDKGYGLRCHPLLVEIGSRDSVSKGEFKRFAEIIKNKLPQTRTRWHESLVFQGKEQLIREIRLAIYRQDFNSVEQQIADYQKTSYSSPKTSLEDLLVLIYDNPFDGDWLRTQPTKFQALALNSILVKAFEKITRADGAFSLLEELCQDQTSVSEAHLWLEQAIIRGQGEQVHRYLDRPFPESQPAEIGLPWRA</sequence>
<dbReference type="EMBL" id="BJCH01000070">
    <property type="protein sequence ID" value="GCL47963.1"/>
    <property type="molecule type" value="Genomic_DNA"/>
</dbReference>
<keyword evidence="1" id="KW-0723">Serine/threonine-protein kinase</keyword>
<gene>
    <name evidence="1" type="ORF">NIES3787_36760</name>
</gene>